<sequence>MNLSHKKKLVMVRDELLKAKGFLETGNPEKAKLSVISALCFVDMIYTKESTEKKDSAETIR</sequence>
<keyword evidence="2" id="KW-1185">Reference proteome</keyword>
<gene>
    <name evidence="1" type="ORF">SAMN06273570_4167</name>
</gene>
<dbReference type="Proteomes" id="UP000219271">
    <property type="component" value="Unassembled WGS sequence"/>
</dbReference>
<dbReference type="OrthoDB" id="9947884at2"/>
<accession>A0A286BZZ9</accession>
<proteinExistence type="predicted"/>
<evidence type="ECO:0000313" key="1">
    <source>
        <dbReference type="EMBL" id="SOD39713.1"/>
    </source>
</evidence>
<dbReference type="AlphaFoldDB" id="A0A286BZZ9"/>
<name>A0A286BZZ9_9GAMM</name>
<dbReference type="EMBL" id="OCMY01000001">
    <property type="protein sequence ID" value="SOD39713.1"/>
    <property type="molecule type" value="Genomic_DNA"/>
</dbReference>
<protein>
    <submittedName>
        <fullName evidence="1">Uncharacterized protein</fullName>
    </submittedName>
</protein>
<reference evidence="2" key="1">
    <citation type="submission" date="2017-09" db="EMBL/GenBank/DDBJ databases">
        <authorList>
            <person name="Varghese N."/>
            <person name="Submissions S."/>
        </authorList>
    </citation>
    <scope>NUCLEOTIDE SEQUENCE [LARGE SCALE GENOMIC DNA]</scope>
    <source>
        <strain evidence="2">JKS000234</strain>
    </source>
</reference>
<dbReference type="RefSeq" id="WP_097097486.1">
    <property type="nucleotide sequence ID" value="NZ_OCMY01000001.1"/>
</dbReference>
<evidence type="ECO:0000313" key="2">
    <source>
        <dbReference type="Proteomes" id="UP000219271"/>
    </source>
</evidence>
<organism evidence="1 2">
    <name type="scientific">Candidatus Pantoea floridensis</name>
    <dbReference type="NCBI Taxonomy" id="1938870"/>
    <lineage>
        <taxon>Bacteria</taxon>
        <taxon>Pseudomonadati</taxon>
        <taxon>Pseudomonadota</taxon>
        <taxon>Gammaproteobacteria</taxon>
        <taxon>Enterobacterales</taxon>
        <taxon>Erwiniaceae</taxon>
        <taxon>Pantoea</taxon>
    </lineage>
</organism>